<dbReference type="NCBIfam" id="TIGR02983">
    <property type="entry name" value="SigE-fam_strep"/>
    <property type="match status" value="1"/>
</dbReference>
<evidence type="ECO:0000259" key="6">
    <source>
        <dbReference type="Pfam" id="PF04542"/>
    </source>
</evidence>
<sequence>MTPASERQFEQFVLARHQALRRLAFLLCGDWHTAEDLVQAAFAKLFSVWPRVHRTDGVEAYARRVLVHAYIDSRRKRSSRELPSDSLPEPSAHVDADEARRLALLAALAQVTPVYRAALVLRYWEDLSVAETAALLGKSSAAVRSATTRGLEQLRRILGDSVYDIAHS</sequence>
<dbReference type="InterPro" id="IPR036388">
    <property type="entry name" value="WH-like_DNA-bd_sf"/>
</dbReference>
<organism evidence="8 9">
    <name type="scientific">Streptodolium elevatio</name>
    <dbReference type="NCBI Taxonomy" id="3157996"/>
    <lineage>
        <taxon>Bacteria</taxon>
        <taxon>Bacillati</taxon>
        <taxon>Actinomycetota</taxon>
        <taxon>Actinomycetes</taxon>
        <taxon>Kitasatosporales</taxon>
        <taxon>Streptomycetaceae</taxon>
        <taxon>Streptodolium</taxon>
    </lineage>
</organism>
<keyword evidence="3" id="KW-0731">Sigma factor</keyword>
<dbReference type="Gene3D" id="1.10.1740.10">
    <property type="match status" value="1"/>
</dbReference>
<dbReference type="PANTHER" id="PTHR43133:SF50">
    <property type="entry name" value="ECF RNA POLYMERASE SIGMA FACTOR SIGM"/>
    <property type="match status" value="1"/>
</dbReference>
<dbReference type="InterPro" id="IPR039425">
    <property type="entry name" value="RNA_pol_sigma-70-like"/>
</dbReference>
<dbReference type="InterPro" id="IPR013249">
    <property type="entry name" value="RNA_pol_sigma70_r4_t2"/>
</dbReference>
<name>A0ABV3DTE4_9ACTN</name>
<evidence type="ECO:0000256" key="1">
    <source>
        <dbReference type="ARBA" id="ARBA00010641"/>
    </source>
</evidence>
<keyword evidence="9" id="KW-1185">Reference proteome</keyword>
<dbReference type="Proteomes" id="UP001551482">
    <property type="component" value="Unassembled WGS sequence"/>
</dbReference>
<comment type="caution">
    <text evidence="8">The sequence shown here is derived from an EMBL/GenBank/DDBJ whole genome shotgun (WGS) entry which is preliminary data.</text>
</comment>
<comment type="similarity">
    <text evidence="1">Belongs to the sigma-70 factor family. ECF subfamily.</text>
</comment>
<dbReference type="InterPro" id="IPR013325">
    <property type="entry name" value="RNA_pol_sigma_r2"/>
</dbReference>
<dbReference type="InterPro" id="IPR007627">
    <property type="entry name" value="RNA_pol_sigma70_r2"/>
</dbReference>
<accession>A0ABV3DTE4</accession>
<dbReference type="SUPFAM" id="SSF88946">
    <property type="entry name" value="Sigma2 domain of RNA polymerase sigma factors"/>
    <property type="match status" value="1"/>
</dbReference>
<gene>
    <name evidence="8" type="ORF">AB0C36_32260</name>
</gene>
<dbReference type="InterPro" id="IPR014284">
    <property type="entry name" value="RNA_pol_sigma-70_dom"/>
</dbReference>
<dbReference type="Gene3D" id="1.10.10.10">
    <property type="entry name" value="Winged helix-like DNA-binding domain superfamily/Winged helix DNA-binding domain"/>
    <property type="match status" value="1"/>
</dbReference>
<protein>
    <submittedName>
        <fullName evidence="8">SigE family RNA polymerase sigma factor</fullName>
    </submittedName>
</protein>
<evidence type="ECO:0000256" key="2">
    <source>
        <dbReference type="ARBA" id="ARBA00023015"/>
    </source>
</evidence>
<feature type="domain" description="RNA polymerase sigma-70 region 2" evidence="6">
    <location>
        <begin position="15"/>
        <end position="79"/>
    </location>
</feature>
<dbReference type="PANTHER" id="PTHR43133">
    <property type="entry name" value="RNA POLYMERASE ECF-TYPE SIGMA FACTO"/>
    <property type="match status" value="1"/>
</dbReference>
<dbReference type="Pfam" id="PF08281">
    <property type="entry name" value="Sigma70_r4_2"/>
    <property type="match status" value="1"/>
</dbReference>
<evidence type="ECO:0000256" key="4">
    <source>
        <dbReference type="ARBA" id="ARBA00023125"/>
    </source>
</evidence>
<dbReference type="EMBL" id="JBEZFP010000113">
    <property type="protein sequence ID" value="MEU8138169.1"/>
    <property type="molecule type" value="Genomic_DNA"/>
</dbReference>
<proteinExistence type="inferred from homology"/>
<evidence type="ECO:0000256" key="5">
    <source>
        <dbReference type="ARBA" id="ARBA00023163"/>
    </source>
</evidence>
<dbReference type="NCBIfam" id="TIGR02937">
    <property type="entry name" value="sigma70-ECF"/>
    <property type="match status" value="1"/>
</dbReference>
<keyword evidence="4" id="KW-0238">DNA-binding</keyword>
<dbReference type="RefSeq" id="WP_358361118.1">
    <property type="nucleotide sequence ID" value="NZ_JBEZFP010000113.1"/>
</dbReference>
<evidence type="ECO:0000256" key="3">
    <source>
        <dbReference type="ARBA" id="ARBA00023082"/>
    </source>
</evidence>
<feature type="domain" description="RNA polymerase sigma factor 70 region 4 type 2" evidence="7">
    <location>
        <begin position="102"/>
        <end position="154"/>
    </location>
</feature>
<dbReference type="Pfam" id="PF04542">
    <property type="entry name" value="Sigma70_r2"/>
    <property type="match status" value="1"/>
</dbReference>
<keyword evidence="5" id="KW-0804">Transcription</keyword>
<dbReference type="InterPro" id="IPR013324">
    <property type="entry name" value="RNA_pol_sigma_r3/r4-like"/>
</dbReference>
<evidence type="ECO:0000259" key="7">
    <source>
        <dbReference type="Pfam" id="PF08281"/>
    </source>
</evidence>
<keyword evidence="2" id="KW-0805">Transcription regulation</keyword>
<dbReference type="InterPro" id="IPR014325">
    <property type="entry name" value="RNA_pol_sigma-E_actinobac"/>
</dbReference>
<evidence type="ECO:0000313" key="9">
    <source>
        <dbReference type="Proteomes" id="UP001551482"/>
    </source>
</evidence>
<dbReference type="SUPFAM" id="SSF88659">
    <property type="entry name" value="Sigma3 and sigma4 domains of RNA polymerase sigma factors"/>
    <property type="match status" value="1"/>
</dbReference>
<evidence type="ECO:0000313" key="8">
    <source>
        <dbReference type="EMBL" id="MEU8138169.1"/>
    </source>
</evidence>
<reference evidence="8 9" key="1">
    <citation type="submission" date="2024-06" db="EMBL/GenBank/DDBJ databases">
        <title>The Natural Products Discovery Center: Release of the First 8490 Sequenced Strains for Exploring Actinobacteria Biosynthetic Diversity.</title>
        <authorList>
            <person name="Kalkreuter E."/>
            <person name="Kautsar S.A."/>
            <person name="Yang D."/>
            <person name="Bader C.D."/>
            <person name="Teijaro C.N."/>
            <person name="Fluegel L."/>
            <person name="Davis C.M."/>
            <person name="Simpson J.R."/>
            <person name="Lauterbach L."/>
            <person name="Steele A.D."/>
            <person name="Gui C."/>
            <person name="Meng S."/>
            <person name="Li G."/>
            <person name="Viehrig K."/>
            <person name="Ye F."/>
            <person name="Su P."/>
            <person name="Kiefer A.F."/>
            <person name="Nichols A."/>
            <person name="Cepeda A.J."/>
            <person name="Yan W."/>
            <person name="Fan B."/>
            <person name="Jiang Y."/>
            <person name="Adhikari A."/>
            <person name="Zheng C.-J."/>
            <person name="Schuster L."/>
            <person name="Cowan T.M."/>
            <person name="Smanski M.J."/>
            <person name="Chevrette M.G."/>
            <person name="De Carvalho L.P.S."/>
            <person name="Shen B."/>
        </authorList>
    </citation>
    <scope>NUCLEOTIDE SEQUENCE [LARGE SCALE GENOMIC DNA]</scope>
    <source>
        <strain evidence="8 9">NPDC048946</strain>
    </source>
</reference>